<accession>A0A0W1RAE5</accession>
<dbReference type="SUPFAM" id="SSF51735">
    <property type="entry name" value="NAD(P)-binding Rossmann-fold domains"/>
    <property type="match status" value="1"/>
</dbReference>
<dbReference type="Pfam" id="PF13561">
    <property type="entry name" value="adh_short_C2"/>
    <property type="match status" value="1"/>
</dbReference>
<evidence type="ECO:0000256" key="1">
    <source>
        <dbReference type="ARBA" id="ARBA00006484"/>
    </source>
</evidence>
<dbReference type="RefSeq" id="WP_058581712.1">
    <property type="nucleotide sequence ID" value="NZ_LOPU01000018.1"/>
</dbReference>
<dbReference type="InterPro" id="IPR050259">
    <property type="entry name" value="SDR"/>
</dbReference>
<dbReference type="PANTHER" id="PTHR42879">
    <property type="entry name" value="3-OXOACYL-(ACYL-CARRIER-PROTEIN) REDUCTASE"/>
    <property type="match status" value="1"/>
</dbReference>
<comment type="caution">
    <text evidence="2">The sequence shown here is derived from an EMBL/GenBank/DDBJ whole genome shotgun (WGS) entry which is preliminary data.</text>
</comment>
<evidence type="ECO:0000313" key="3">
    <source>
        <dbReference type="Proteomes" id="UP000054387"/>
    </source>
</evidence>
<dbReference type="STRING" id="1514971.AUR64_12375"/>
<dbReference type="Proteomes" id="UP000054387">
    <property type="component" value="Unassembled WGS sequence"/>
</dbReference>
<dbReference type="OrthoDB" id="7442at2157"/>
<dbReference type="PANTHER" id="PTHR42879:SF6">
    <property type="entry name" value="NADPH-DEPENDENT REDUCTASE BACG"/>
    <property type="match status" value="1"/>
</dbReference>
<keyword evidence="3" id="KW-1185">Reference proteome</keyword>
<name>A0A0W1RAE5_9EURY</name>
<dbReference type="EMBL" id="LOPU01000018">
    <property type="protein sequence ID" value="KTG10359.1"/>
    <property type="molecule type" value="Genomic_DNA"/>
</dbReference>
<comment type="similarity">
    <text evidence="1">Belongs to the short-chain dehydrogenases/reductases (SDR) family.</text>
</comment>
<organism evidence="2 3">
    <name type="scientific">Haloprofundus marisrubri</name>
    <dbReference type="NCBI Taxonomy" id="1514971"/>
    <lineage>
        <taxon>Archaea</taxon>
        <taxon>Methanobacteriati</taxon>
        <taxon>Methanobacteriota</taxon>
        <taxon>Stenosarchaea group</taxon>
        <taxon>Halobacteria</taxon>
        <taxon>Halobacteriales</taxon>
        <taxon>Haloferacaceae</taxon>
        <taxon>Haloprofundus</taxon>
    </lineage>
</organism>
<protein>
    <submittedName>
        <fullName evidence="2">Oxidoreductase</fullName>
    </submittedName>
</protein>
<dbReference type="InterPro" id="IPR002347">
    <property type="entry name" value="SDR_fam"/>
</dbReference>
<dbReference type="AlphaFoldDB" id="A0A0W1RAE5"/>
<evidence type="ECO:0000313" key="2">
    <source>
        <dbReference type="EMBL" id="KTG10359.1"/>
    </source>
</evidence>
<dbReference type="PRINTS" id="PR00081">
    <property type="entry name" value="GDHRDH"/>
</dbReference>
<proteinExistence type="inferred from homology"/>
<dbReference type="InterPro" id="IPR036291">
    <property type="entry name" value="NAD(P)-bd_dom_sf"/>
</dbReference>
<gene>
    <name evidence="2" type="ORF">AUR64_12375</name>
</gene>
<reference evidence="2 3" key="1">
    <citation type="submission" date="2015-12" db="EMBL/GenBank/DDBJ databases">
        <title>Haloprofundus marisrubri gen. nov., sp. nov., an extremely halophilic archaeon isolated from the Discovery deep brine-seawater interface in the Red Sea.</title>
        <authorList>
            <person name="Zhang G."/>
            <person name="Stingl U."/>
            <person name="Rashid M."/>
        </authorList>
    </citation>
    <scope>NUCLEOTIDE SEQUENCE [LARGE SCALE GENOMIC DNA]</scope>
    <source>
        <strain evidence="2 3">SB9</strain>
    </source>
</reference>
<sequence length="234" mass="24767">MSEQKVAVVTAAGSGIGEACARKLSENGYTPVLLSRSGSAVDVAKDLGGDGFEGSVTNPDDLAALVETTHERYGRIDAVVNNTGHPASGDLLDISDEEWHEGLDLVLLNTVRMARLVTPIMEERGGGAFVNISTFSAFEPSATFPVSSVLRAGLGSFTKLYADQYAASGIRMNTVQPGFVDSYEVDDETRARIPMGRPARTEEIADAVAYLLSAESSYITGQNIRVDGGLTESV</sequence>
<dbReference type="Gene3D" id="3.40.50.720">
    <property type="entry name" value="NAD(P)-binding Rossmann-like Domain"/>
    <property type="match status" value="1"/>
</dbReference>